<keyword evidence="4" id="KW-1185">Reference proteome</keyword>
<proteinExistence type="predicted"/>
<evidence type="ECO:0000259" key="2">
    <source>
        <dbReference type="PROSITE" id="PS50234"/>
    </source>
</evidence>
<feature type="domain" description="VWFA" evidence="2">
    <location>
        <begin position="89"/>
        <end position="287"/>
    </location>
</feature>
<dbReference type="InterPro" id="IPR036465">
    <property type="entry name" value="vWFA_dom_sf"/>
</dbReference>
<dbReference type="Gene3D" id="3.40.50.410">
    <property type="entry name" value="von Willebrand factor, type A domain"/>
    <property type="match status" value="1"/>
</dbReference>
<keyword evidence="1" id="KW-0812">Transmembrane</keyword>
<feature type="transmembrane region" description="Helical" evidence="1">
    <location>
        <begin position="54"/>
        <end position="76"/>
    </location>
</feature>
<dbReference type="InterPro" id="IPR002035">
    <property type="entry name" value="VWF_A"/>
</dbReference>
<dbReference type="Proteomes" id="UP000019269">
    <property type="component" value="Chromosome"/>
</dbReference>
<dbReference type="SMART" id="SM00327">
    <property type="entry name" value="VWA"/>
    <property type="match status" value="1"/>
</dbReference>
<dbReference type="SUPFAM" id="SSF53300">
    <property type="entry name" value="vWA-like"/>
    <property type="match status" value="1"/>
</dbReference>
<evidence type="ECO:0000313" key="4">
    <source>
        <dbReference type="Proteomes" id="UP000019269"/>
    </source>
</evidence>
<evidence type="ECO:0000313" key="3">
    <source>
        <dbReference type="EMBL" id="AHH03131.1"/>
    </source>
</evidence>
<gene>
    <name evidence="3" type="ORF">BHY_0180</name>
</gene>
<evidence type="ECO:0000256" key="1">
    <source>
        <dbReference type="SAM" id="Phobius"/>
    </source>
</evidence>
<dbReference type="PROSITE" id="PS50234">
    <property type="entry name" value="VWFA"/>
    <property type="match status" value="1"/>
</dbReference>
<dbReference type="EMBL" id="CP004146">
    <property type="protein sequence ID" value="AHH03131.1"/>
    <property type="molecule type" value="Genomic_DNA"/>
</dbReference>
<organism evidence="3 4">
    <name type="scientific">Borrelia nietonii YOR</name>
    <dbReference type="NCBI Taxonomy" id="1293576"/>
    <lineage>
        <taxon>Bacteria</taxon>
        <taxon>Pseudomonadati</taxon>
        <taxon>Spirochaetota</taxon>
        <taxon>Spirochaetia</taxon>
        <taxon>Spirochaetales</taxon>
        <taxon>Borreliaceae</taxon>
        <taxon>Borrelia</taxon>
        <taxon>Borrelia nietonii</taxon>
    </lineage>
</organism>
<feature type="transmembrane region" description="Helical" evidence="1">
    <location>
        <begin position="295"/>
        <end position="320"/>
    </location>
</feature>
<dbReference type="Pfam" id="PF13519">
    <property type="entry name" value="VWA_2"/>
    <property type="match status" value="1"/>
</dbReference>
<accession>A0ABM5PGR5</accession>
<keyword evidence="1" id="KW-0472">Membrane</keyword>
<dbReference type="RefSeq" id="WP_025399517.1">
    <property type="nucleotide sequence ID" value="NZ_CP004146.1"/>
</dbReference>
<reference evidence="3" key="1">
    <citation type="submission" date="2013-02" db="EMBL/GenBank/DDBJ databases">
        <title>Comparative genomics of Borrelia species.</title>
        <authorList>
            <person name="Schwan T.G."/>
            <person name="Raffel S.J."/>
            <person name="Porcella S.F."/>
        </authorList>
    </citation>
    <scope>NUCLEOTIDE SEQUENCE [LARGE SCALE GENOMIC DNA]</scope>
    <source>
        <strain evidence="3">YOR</strain>
    </source>
</reference>
<protein>
    <submittedName>
        <fullName evidence="3">Membrane spanning protein</fullName>
    </submittedName>
</protein>
<sequence length="329" mass="37753">MSIGNYYAFYLFIILFLVLFVYIYNFRKALSFFKTLSLMYVNNAYIKNYYIKKILMIFFFILSLGSLIVAILDLSWGQKATEDERANLRISFVFDISRSMLTFDEGKSINRLESAKNFISLILNNFENAECSLTIFKGKSLLVLPFSKDKASLHKVLNYIEPGLISSPGSFLGEGVFSAIQRIKDDSYYNFLIILTDGDEWGENNYYSFPKLVDALNVTSFVIGIGSNNPSPLLDNNLSVKDKDGNIVKSMLNEDNLQLLTSSLKGSYYNLYLKGTNYVINEIRNDMMKKSSSDILLIGILRYKIFLAISFLFIVLYVFVKVIKWDETF</sequence>
<keyword evidence="1" id="KW-1133">Transmembrane helix</keyword>
<feature type="transmembrane region" description="Helical" evidence="1">
    <location>
        <begin position="6"/>
        <end position="24"/>
    </location>
</feature>
<name>A0ABM5PGR5_9SPIR</name>